<name>A0ACB8CU03_DERSI</name>
<gene>
    <name evidence="1" type="ORF">HPB49_023550</name>
</gene>
<accession>A0ACB8CU03</accession>
<keyword evidence="2" id="KW-1185">Reference proteome</keyword>
<comment type="caution">
    <text evidence="1">The sequence shown here is derived from an EMBL/GenBank/DDBJ whole genome shotgun (WGS) entry which is preliminary data.</text>
</comment>
<reference evidence="1" key="1">
    <citation type="submission" date="2020-05" db="EMBL/GenBank/DDBJ databases">
        <title>Large-scale comparative analyses of tick genomes elucidate their genetic diversity and vector capacities.</title>
        <authorList>
            <person name="Jia N."/>
            <person name="Wang J."/>
            <person name="Shi W."/>
            <person name="Du L."/>
            <person name="Sun Y."/>
            <person name="Zhan W."/>
            <person name="Jiang J."/>
            <person name="Wang Q."/>
            <person name="Zhang B."/>
            <person name="Ji P."/>
            <person name="Sakyi L.B."/>
            <person name="Cui X."/>
            <person name="Yuan T."/>
            <person name="Jiang B."/>
            <person name="Yang W."/>
            <person name="Lam T.T.-Y."/>
            <person name="Chang Q."/>
            <person name="Ding S."/>
            <person name="Wang X."/>
            <person name="Zhu J."/>
            <person name="Ruan X."/>
            <person name="Zhao L."/>
            <person name="Wei J."/>
            <person name="Que T."/>
            <person name="Du C."/>
            <person name="Cheng J."/>
            <person name="Dai P."/>
            <person name="Han X."/>
            <person name="Huang E."/>
            <person name="Gao Y."/>
            <person name="Liu J."/>
            <person name="Shao H."/>
            <person name="Ye R."/>
            <person name="Li L."/>
            <person name="Wei W."/>
            <person name="Wang X."/>
            <person name="Wang C."/>
            <person name="Yang T."/>
            <person name="Huo Q."/>
            <person name="Li W."/>
            <person name="Guo W."/>
            <person name="Chen H."/>
            <person name="Zhou L."/>
            <person name="Ni X."/>
            <person name="Tian J."/>
            <person name="Zhou Y."/>
            <person name="Sheng Y."/>
            <person name="Liu T."/>
            <person name="Pan Y."/>
            <person name="Xia L."/>
            <person name="Li J."/>
            <person name="Zhao F."/>
            <person name="Cao W."/>
        </authorList>
    </citation>
    <scope>NUCLEOTIDE SEQUENCE</scope>
    <source>
        <strain evidence="1">Dsil-2018</strain>
    </source>
</reference>
<dbReference type="EMBL" id="CM023474">
    <property type="protein sequence ID" value="KAH7950393.1"/>
    <property type="molecule type" value="Genomic_DNA"/>
</dbReference>
<evidence type="ECO:0000313" key="1">
    <source>
        <dbReference type="EMBL" id="KAH7950393.1"/>
    </source>
</evidence>
<organism evidence="1 2">
    <name type="scientific">Dermacentor silvarum</name>
    <name type="common">Tick</name>
    <dbReference type="NCBI Taxonomy" id="543639"/>
    <lineage>
        <taxon>Eukaryota</taxon>
        <taxon>Metazoa</taxon>
        <taxon>Ecdysozoa</taxon>
        <taxon>Arthropoda</taxon>
        <taxon>Chelicerata</taxon>
        <taxon>Arachnida</taxon>
        <taxon>Acari</taxon>
        <taxon>Parasitiformes</taxon>
        <taxon>Ixodida</taxon>
        <taxon>Ixodoidea</taxon>
        <taxon>Ixodidae</taxon>
        <taxon>Rhipicephalinae</taxon>
        <taxon>Dermacentor</taxon>
    </lineage>
</organism>
<evidence type="ECO:0000313" key="2">
    <source>
        <dbReference type="Proteomes" id="UP000821865"/>
    </source>
</evidence>
<dbReference type="Proteomes" id="UP000821865">
    <property type="component" value="Chromosome 5"/>
</dbReference>
<sequence length="370" mass="41114">MSPAYRTSVRRLVVYTAALCILIGYAFFAPDLTPASGPHYEQLLPRQVILNEQDRATSGPMIVMGALAEGDVIGAQRHKRRDVDFAFPGGLVDLKTNFGRRQVSGGAENVLLRRSASSPPGRLTLALKMTPPPTAKISRLPESIVGSNRRDAVVVQNGKPKTHPEWKSQAFGAAEDIDSFNEVLDGENNVYDEQAPQFAGGEVISDYGHSVTKDSANIANSLEAGRGVNATTPIRPREHLGVREAQASDNEVAERPERRLPQAIIIGVKKGGTRAVLEYLRLHPQVRAAGPEPHFFDKHYHRGFDWYRRKISRFANLLTFRINFRKRPRNVKRTCAVSQHAVLAFLFGFSIIHGFRCNGYSNHCRLNGWL</sequence>
<protein>
    <submittedName>
        <fullName evidence="1">Uncharacterized protein</fullName>
    </submittedName>
</protein>
<proteinExistence type="predicted"/>